<feature type="region of interest" description="Disordered" evidence="1">
    <location>
        <begin position="470"/>
        <end position="492"/>
    </location>
</feature>
<name>A0ABR3U603_9PLEO</name>
<protein>
    <submittedName>
        <fullName evidence="2">Uncharacterized protein</fullName>
    </submittedName>
</protein>
<gene>
    <name evidence="2" type="ORF">ACET3X_009609</name>
</gene>
<feature type="compositionally biased region" description="Basic and acidic residues" evidence="1">
    <location>
        <begin position="929"/>
        <end position="946"/>
    </location>
</feature>
<accession>A0ABR3U603</accession>
<keyword evidence="3" id="KW-1185">Reference proteome</keyword>
<sequence>MPLANEWDSYEEDEWYSKTTKDHLNIRHVRPPAPKTPPRRTQDDALHRPDYGRHTTEYLAPEVHFTTGLHRTRSQGHAPAPNVTIYNTSHLDNDSRPVLRSEQKSQEAVPRGRLEHKIPGAFEDLEDEIAGLRADLKKEHRSRSRHEYHERPRSPEPNYADKIKLTLAEQRLKDLEDKLERERQERVELDFIQDRREHEAEEERIKKAEESMRREWELKREREERDRERHEIEEEKKRAAIIAENRAKMSREQREAEEQRDRLLAKLEREQRDQEDERKRILAETEEQREKLLAKIEREQKEQDDERKRILAEAKLKQAKEQREAEEQRDKILAEMEKTKKREQEERQRIIDENTAKLEKEARERELKEKAMEEERKRIIAENEAKVAKQAQEAKEAQQRAVEEYQRKKAKEEAEAQAEHDRIIFEYERKKVLDAEKEKRARDELMMKIRLEEEAKKQKDKEEYEAFLRKQKEQEEEDKKKKEAQEKELEETMRKRLSQFGFQDNQIQALVNPERERHLQAGMMPSHPLHQIAPPPPPPQHHHHHQIAIAPPPPTYAKIHRSHLDVETLHYYDIPYEYDVNPDYIIVLREMSQRETDILFEHTRRLRTNHGSKLFIESEGRDNSEFDAFQAGRPVPAQDFQHFGPRFAQPPPPQFAQAPQAPDWAADFQRLNVSSPPPQAFQQQRPQQANAASAWHQDFLRQQAPVAQAPALQQNAYGGMSGYSLGGFGGQAYMQTPGFQDAQVSEIAQGKQRAQEDVLAFDEAAFEQAFAQAQQDMMDVAEADQVHTQPAQQALDLDRPGEMDPLLQRIRETRPAVYSAIQVWSETGLGRTDEAVAYLEDMANMEQTGTLVQDANEGKWIVDSLQRIVNRDAPQEVKTRAEKLIVAINQRLMSQYPLGSRVAMSEEQIWQELEAAGYMSTPEPVMQRMEQKPEEEQKQEQPRKNDDDEMAATAGRLLERVADNTSEKFQNSQFLGLMRRLRDREVRVQEDKIVEVDGAQQQTGNTTSTPQANLHQQPSSQPQQAPSTTQIPPIDPTILSHAATDLEQPLYSGDEPPQTI</sequence>
<feature type="region of interest" description="Disordered" evidence="1">
    <location>
        <begin position="136"/>
        <end position="161"/>
    </location>
</feature>
<feature type="compositionally biased region" description="Low complexity" evidence="1">
    <location>
        <begin position="1016"/>
        <end position="1032"/>
    </location>
</feature>
<dbReference type="EMBL" id="JBHGVX010000010">
    <property type="protein sequence ID" value="KAL1791858.1"/>
    <property type="molecule type" value="Genomic_DNA"/>
</dbReference>
<evidence type="ECO:0000313" key="2">
    <source>
        <dbReference type="EMBL" id="KAL1791858.1"/>
    </source>
</evidence>
<feature type="region of interest" description="Disordered" evidence="1">
    <location>
        <begin position="244"/>
        <end position="280"/>
    </location>
</feature>
<feature type="compositionally biased region" description="Basic and acidic residues" evidence="1">
    <location>
        <begin position="145"/>
        <end position="161"/>
    </location>
</feature>
<dbReference type="PANTHER" id="PTHR47026:SF2">
    <property type="entry name" value="FLAGELLAR ASSOCIATED PROTEIN"/>
    <property type="match status" value="1"/>
</dbReference>
<feature type="region of interest" description="Disordered" evidence="1">
    <location>
        <begin position="671"/>
        <end position="694"/>
    </location>
</feature>
<feature type="region of interest" description="Disordered" evidence="1">
    <location>
        <begin position="925"/>
        <end position="948"/>
    </location>
</feature>
<feature type="compositionally biased region" description="Low complexity" evidence="1">
    <location>
        <begin position="680"/>
        <end position="694"/>
    </location>
</feature>
<dbReference type="PANTHER" id="PTHR47026">
    <property type="entry name" value="PIGMENTOSA GTPASE REGULATOR-LIKE PROTEIN, PUTATIVE-RELATED"/>
    <property type="match status" value="1"/>
</dbReference>
<evidence type="ECO:0000256" key="1">
    <source>
        <dbReference type="SAM" id="MobiDB-lite"/>
    </source>
</evidence>
<evidence type="ECO:0000313" key="3">
    <source>
        <dbReference type="Proteomes" id="UP001578633"/>
    </source>
</evidence>
<reference evidence="2 3" key="1">
    <citation type="submission" date="2024-09" db="EMBL/GenBank/DDBJ databases">
        <title>T2T genomes of carrot and Alternaria dauci and their utility for understanding host-pathogen interaction during carrot leaf blight disease.</title>
        <authorList>
            <person name="Liu W."/>
            <person name="Xu S."/>
            <person name="Ou C."/>
            <person name="Liu X."/>
            <person name="Zhuang F."/>
            <person name="Deng X.W."/>
        </authorList>
    </citation>
    <scope>NUCLEOTIDE SEQUENCE [LARGE SCALE GENOMIC DNA]</scope>
    <source>
        <strain evidence="2 3">A2016</strain>
    </source>
</reference>
<feature type="region of interest" description="Disordered" evidence="1">
    <location>
        <begin position="18"/>
        <end position="98"/>
    </location>
</feature>
<feature type="region of interest" description="Disordered" evidence="1">
    <location>
        <begin position="993"/>
        <end position="1060"/>
    </location>
</feature>
<organism evidence="2 3">
    <name type="scientific">Alternaria dauci</name>
    <dbReference type="NCBI Taxonomy" id="48095"/>
    <lineage>
        <taxon>Eukaryota</taxon>
        <taxon>Fungi</taxon>
        <taxon>Dikarya</taxon>
        <taxon>Ascomycota</taxon>
        <taxon>Pezizomycotina</taxon>
        <taxon>Dothideomycetes</taxon>
        <taxon>Pleosporomycetidae</taxon>
        <taxon>Pleosporales</taxon>
        <taxon>Pleosporineae</taxon>
        <taxon>Pleosporaceae</taxon>
        <taxon>Alternaria</taxon>
        <taxon>Alternaria sect. Porri</taxon>
    </lineage>
</organism>
<proteinExistence type="predicted"/>
<feature type="compositionally biased region" description="Polar residues" evidence="1">
    <location>
        <begin position="999"/>
        <end position="1015"/>
    </location>
</feature>
<dbReference type="GeneID" id="96089931"/>
<dbReference type="RefSeq" id="XP_069302442.1">
    <property type="nucleotide sequence ID" value="XM_069455744.1"/>
</dbReference>
<dbReference type="Proteomes" id="UP001578633">
    <property type="component" value="Chromosome 10"/>
</dbReference>
<feature type="compositionally biased region" description="Basic and acidic residues" evidence="1">
    <location>
        <begin position="40"/>
        <end position="56"/>
    </location>
</feature>
<dbReference type="Gene3D" id="6.10.280.230">
    <property type="match status" value="1"/>
</dbReference>
<feature type="compositionally biased region" description="Basic and acidic residues" evidence="1">
    <location>
        <begin position="245"/>
        <end position="280"/>
    </location>
</feature>
<comment type="caution">
    <text evidence="2">The sequence shown here is derived from an EMBL/GenBank/DDBJ whole genome shotgun (WGS) entry which is preliminary data.</text>
</comment>